<dbReference type="Proteomes" id="UP000643610">
    <property type="component" value="Unassembled WGS sequence"/>
</dbReference>
<dbReference type="Pfam" id="PF13510">
    <property type="entry name" value="Fer2_4"/>
    <property type="match status" value="1"/>
</dbReference>
<keyword evidence="3" id="KW-1185">Reference proteome</keyword>
<evidence type="ECO:0000313" key="3">
    <source>
        <dbReference type="Proteomes" id="UP000643610"/>
    </source>
</evidence>
<reference evidence="2 3" key="1">
    <citation type="submission" date="2020-08" db="EMBL/GenBank/DDBJ databases">
        <title>Novel species isolated from subtropical streams in China.</title>
        <authorList>
            <person name="Lu H."/>
        </authorList>
    </citation>
    <scope>NUCLEOTIDE SEQUENCE [LARGE SCALE GENOMIC DNA]</scope>
    <source>
        <strain evidence="2 3">KCTC 52442</strain>
    </source>
</reference>
<keyword evidence="1" id="KW-0560">Oxidoreductase</keyword>
<proteinExistence type="predicted"/>
<dbReference type="InterPro" id="IPR036010">
    <property type="entry name" value="2Fe-2S_ferredoxin-like_sf"/>
</dbReference>
<organism evidence="2 3">
    <name type="scientific">Undibacterium amnicola</name>
    <dbReference type="NCBI Taxonomy" id="1834038"/>
    <lineage>
        <taxon>Bacteria</taxon>
        <taxon>Pseudomonadati</taxon>
        <taxon>Pseudomonadota</taxon>
        <taxon>Betaproteobacteria</taxon>
        <taxon>Burkholderiales</taxon>
        <taxon>Oxalobacteraceae</taxon>
        <taxon>Undibacterium</taxon>
    </lineage>
</organism>
<sequence length="90" mass="9405">MSPAQASSKLIEISINGQSHQVESGISVVAALAMSGVPHTRISVTGMPRSAFCGMGVCQECRVTINGQAHQLGCQTICVNQMQILTGEFA</sequence>
<dbReference type="InterPro" id="IPR042204">
    <property type="entry name" value="2Fe-2S-bd_N"/>
</dbReference>
<evidence type="ECO:0000256" key="1">
    <source>
        <dbReference type="ARBA" id="ARBA00023002"/>
    </source>
</evidence>
<dbReference type="RefSeq" id="WP_186888994.1">
    <property type="nucleotide sequence ID" value="NZ_JACOFU010000001.1"/>
</dbReference>
<dbReference type="Gene3D" id="3.10.20.440">
    <property type="entry name" value="2Fe-2S iron-sulphur cluster binding domain, sarcosine oxidase, alpha subunit, N-terminal domain"/>
    <property type="match status" value="1"/>
</dbReference>
<gene>
    <name evidence="2" type="ORF">H8K33_00290</name>
</gene>
<name>A0ABR6XKA2_9BURK</name>
<protein>
    <submittedName>
        <fullName evidence="2">(2Fe-2S)-binding protein</fullName>
    </submittedName>
</protein>
<dbReference type="SUPFAM" id="SSF54292">
    <property type="entry name" value="2Fe-2S ferredoxin-like"/>
    <property type="match status" value="1"/>
</dbReference>
<dbReference type="EMBL" id="JACOFU010000001">
    <property type="protein sequence ID" value="MBC3829939.1"/>
    <property type="molecule type" value="Genomic_DNA"/>
</dbReference>
<evidence type="ECO:0000313" key="2">
    <source>
        <dbReference type="EMBL" id="MBC3829939.1"/>
    </source>
</evidence>
<accession>A0ABR6XKA2</accession>
<comment type="caution">
    <text evidence="2">The sequence shown here is derived from an EMBL/GenBank/DDBJ whole genome shotgun (WGS) entry which is preliminary data.</text>
</comment>